<dbReference type="CDD" id="cd14686">
    <property type="entry name" value="bZIP"/>
    <property type="match status" value="1"/>
</dbReference>
<evidence type="ECO:0000313" key="3">
    <source>
        <dbReference type="EMBL" id="KAK7502834.1"/>
    </source>
</evidence>
<dbReference type="CDD" id="cd14692">
    <property type="entry name" value="bZIP_ATF4"/>
    <property type="match status" value="1"/>
</dbReference>
<dbReference type="PANTHER" id="PTHR23351:SF59">
    <property type="entry name" value="CYCLIC AMP-DEPENDENT TRANSCRIPTION FACTOR ATF-3-LIKE"/>
    <property type="match status" value="1"/>
</dbReference>
<gene>
    <name evidence="3" type="ORF">BaRGS_00006084</name>
</gene>
<dbReference type="Gene3D" id="1.20.5.170">
    <property type="match status" value="2"/>
</dbReference>
<dbReference type="SMART" id="SM00338">
    <property type="entry name" value="BRLZ"/>
    <property type="match status" value="2"/>
</dbReference>
<dbReference type="Proteomes" id="UP001519460">
    <property type="component" value="Unassembled WGS sequence"/>
</dbReference>
<dbReference type="AlphaFoldDB" id="A0ABD0LTA0"/>
<feature type="domain" description="BZIP" evidence="2">
    <location>
        <begin position="512"/>
        <end position="574"/>
    </location>
</feature>
<dbReference type="PRINTS" id="PR00042">
    <property type="entry name" value="LEUZIPPRFOS"/>
</dbReference>
<feature type="region of interest" description="Disordered" evidence="1">
    <location>
        <begin position="222"/>
        <end position="270"/>
    </location>
</feature>
<dbReference type="InterPro" id="IPR046347">
    <property type="entry name" value="bZIP_sf"/>
</dbReference>
<dbReference type="SUPFAM" id="SSF57959">
    <property type="entry name" value="Leucine zipper domain"/>
    <property type="match status" value="2"/>
</dbReference>
<dbReference type="PANTHER" id="PTHR23351">
    <property type="entry name" value="FOS TRANSCRIPTION FACTOR-RELATED"/>
    <property type="match status" value="1"/>
</dbReference>
<dbReference type="InterPro" id="IPR004827">
    <property type="entry name" value="bZIP"/>
</dbReference>
<evidence type="ECO:0000259" key="2">
    <source>
        <dbReference type="PROSITE" id="PS50217"/>
    </source>
</evidence>
<protein>
    <recommendedName>
        <fullName evidence="2">BZIP domain-containing protein</fullName>
    </recommendedName>
</protein>
<dbReference type="PROSITE" id="PS50217">
    <property type="entry name" value="BZIP"/>
    <property type="match status" value="2"/>
</dbReference>
<reference evidence="3 4" key="1">
    <citation type="journal article" date="2023" name="Sci. Data">
        <title>Genome assembly of the Korean intertidal mud-creeper Batillaria attramentaria.</title>
        <authorList>
            <person name="Patra A.K."/>
            <person name="Ho P.T."/>
            <person name="Jun S."/>
            <person name="Lee S.J."/>
            <person name="Kim Y."/>
            <person name="Won Y.J."/>
        </authorList>
    </citation>
    <scope>NUCLEOTIDE SEQUENCE [LARGE SCALE GENOMIC DNA]</scope>
    <source>
        <strain evidence="3">Wonlab-2016</strain>
    </source>
</reference>
<dbReference type="InterPro" id="IPR000837">
    <property type="entry name" value="AP-1"/>
</dbReference>
<dbReference type="EMBL" id="JACVVK020000024">
    <property type="protein sequence ID" value="KAK7502834.1"/>
    <property type="molecule type" value="Genomic_DNA"/>
</dbReference>
<feature type="compositionally biased region" description="Basic and acidic residues" evidence="1">
    <location>
        <begin position="254"/>
        <end position="263"/>
    </location>
</feature>
<organism evidence="3 4">
    <name type="scientific">Batillaria attramentaria</name>
    <dbReference type="NCBI Taxonomy" id="370345"/>
    <lineage>
        <taxon>Eukaryota</taxon>
        <taxon>Metazoa</taxon>
        <taxon>Spiralia</taxon>
        <taxon>Lophotrochozoa</taxon>
        <taxon>Mollusca</taxon>
        <taxon>Gastropoda</taxon>
        <taxon>Caenogastropoda</taxon>
        <taxon>Sorbeoconcha</taxon>
        <taxon>Cerithioidea</taxon>
        <taxon>Batillariidae</taxon>
        <taxon>Batillaria</taxon>
    </lineage>
</organism>
<proteinExistence type="predicted"/>
<evidence type="ECO:0000313" key="4">
    <source>
        <dbReference type="Proteomes" id="UP001519460"/>
    </source>
</evidence>
<name>A0ABD0LTA0_9CAEN</name>
<sequence>MISMPEKGIYCVSADKLDTIDVPENPGIFSLADLYVPFTGEVKDEDFLRKTQAEDYSPSAADTYPFTTASDPSLLGTSTDVTAGTPQLTTLEVVTYMSVGDSDDTFLSANLPFSCPATQNIPVSCQATTLTSTPSPNLAHSGNIPNFDAVASTVLSPVSEPDRSPTKPMVIPIPKDEKMAEAVLNTLETGSIMPLIKEELKYTIQSRRLAAGKPELQVEFNPPKRQKLMTKEERERAEKRREQNRKAAQKFRQKQRDTAETLTRKTQKLEGSNTTLRAEIKRLTREKNELRKLFHAHLAVCPQVNAGNVKVKVDSVALPPVGRIVTSYVYTLAAPATVTEGWRTPGVVSSNRVHAFMWLPFQDKVRADLVYPRLLEPGACECRDVGTFTNARGSFASRSSGVVTGSRASLCGNCLPIHGGLLALTSPASTPLLTPPVHRSPPVGLLNTRNLVQDEKLVVATLASLNSGDPSNIIKQDLRLIIQSRRKAEGKGELTVDFKSPPKDELTEEEWERARKRRDQNRLAAQRFRQKQRKLSTTLCEKVKRLEAANMHLRSELQLLESEKLKLFSLCYQHMRECKNFDEKLRLQQALGVGFQQLTSEELEKRARRRELNRLAAKRSREKGQRRKDSLIQVPCTPPRHCCFYATDSYS</sequence>
<feature type="compositionally biased region" description="Basic and acidic residues" evidence="1">
    <location>
        <begin position="229"/>
        <end position="245"/>
    </location>
</feature>
<feature type="domain" description="BZIP" evidence="2">
    <location>
        <begin position="234"/>
        <end position="297"/>
    </location>
</feature>
<dbReference type="PROSITE" id="PS00036">
    <property type="entry name" value="BZIP_BASIC"/>
    <property type="match status" value="2"/>
</dbReference>
<comment type="caution">
    <text evidence="3">The sequence shown here is derived from an EMBL/GenBank/DDBJ whole genome shotgun (WGS) entry which is preliminary data.</text>
</comment>
<dbReference type="Pfam" id="PF00170">
    <property type="entry name" value="bZIP_1"/>
    <property type="match status" value="2"/>
</dbReference>
<accession>A0ABD0LTA0</accession>
<keyword evidence="4" id="KW-1185">Reference proteome</keyword>
<evidence type="ECO:0000256" key="1">
    <source>
        <dbReference type="SAM" id="MobiDB-lite"/>
    </source>
</evidence>